<dbReference type="GO" id="GO:0006351">
    <property type="term" value="P:DNA-templated transcription"/>
    <property type="evidence" value="ECO:0007669"/>
    <property type="project" value="InterPro"/>
</dbReference>
<comment type="subcellular location">
    <subcellularLocation>
        <location evidence="1">Nucleus</location>
    </subcellularLocation>
</comment>
<evidence type="ECO:0000256" key="4">
    <source>
        <dbReference type="SAM" id="MobiDB-lite"/>
    </source>
</evidence>
<dbReference type="Proteomes" id="UP000469558">
    <property type="component" value="Unassembled WGS sequence"/>
</dbReference>
<dbReference type="Gene3D" id="4.10.240.10">
    <property type="entry name" value="Zn(2)-C6 fungal-type DNA-binding domain"/>
    <property type="match status" value="1"/>
</dbReference>
<dbReference type="InterPro" id="IPR036864">
    <property type="entry name" value="Zn2-C6_fun-type_DNA-bd_sf"/>
</dbReference>
<dbReference type="PANTHER" id="PTHR31001">
    <property type="entry name" value="UNCHARACTERIZED TRANSCRIPTIONAL REGULATORY PROTEIN"/>
    <property type="match status" value="1"/>
</dbReference>
<evidence type="ECO:0000313" key="6">
    <source>
        <dbReference type="EMBL" id="TVY83900.1"/>
    </source>
</evidence>
<protein>
    <submittedName>
        <fullName evidence="6">C6 finger domain transcription factor nscR</fullName>
    </submittedName>
</protein>
<dbReference type="GO" id="GO:0005634">
    <property type="term" value="C:nucleus"/>
    <property type="evidence" value="ECO:0007669"/>
    <property type="project" value="UniProtKB-SubCell"/>
</dbReference>
<dbReference type="EMBL" id="QGMK01000141">
    <property type="protein sequence ID" value="TVY83900.1"/>
    <property type="molecule type" value="Genomic_DNA"/>
</dbReference>
<evidence type="ECO:0000256" key="3">
    <source>
        <dbReference type="ARBA" id="ARBA00023242"/>
    </source>
</evidence>
<dbReference type="GO" id="GO:0000981">
    <property type="term" value="F:DNA-binding transcription factor activity, RNA polymerase II-specific"/>
    <property type="evidence" value="ECO:0007669"/>
    <property type="project" value="InterPro"/>
</dbReference>
<proteinExistence type="predicted"/>
<comment type="caution">
    <text evidence="6">The sequence shown here is derived from an EMBL/GenBank/DDBJ whole genome shotgun (WGS) entry which is preliminary data.</text>
</comment>
<dbReference type="Pfam" id="PF04082">
    <property type="entry name" value="Fungal_trans"/>
    <property type="match status" value="1"/>
</dbReference>
<dbReference type="GO" id="GO:0003677">
    <property type="term" value="F:DNA binding"/>
    <property type="evidence" value="ECO:0007669"/>
    <property type="project" value="InterPro"/>
</dbReference>
<dbReference type="OrthoDB" id="424974at2759"/>
<evidence type="ECO:0000256" key="1">
    <source>
        <dbReference type="ARBA" id="ARBA00004123"/>
    </source>
</evidence>
<reference evidence="6 7" key="1">
    <citation type="submission" date="2018-05" db="EMBL/GenBank/DDBJ databases">
        <title>Genome sequencing and assembly of the regulated plant pathogen Lachnellula willkommii and related sister species for the development of diagnostic species identification markers.</title>
        <authorList>
            <person name="Giroux E."/>
            <person name="Bilodeau G."/>
        </authorList>
    </citation>
    <scope>NUCLEOTIDE SEQUENCE [LARGE SCALE GENOMIC DNA]</scope>
    <source>
        <strain evidence="6 7">CBS 268.59</strain>
    </source>
</reference>
<keyword evidence="3" id="KW-0539">Nucleus</keyword>
<name>A0A8T9CIK8_9HELO</name>
<keyword evidence="2" id="KW-0479">Metal-binding</keyword>
<dbReference type="CDD" id="cd00067">
    <property type="entry name" value="GAL4"/>
    <property type="match status" value="1"/>
</dbReference>
<gene>
    <name evidence="6" type="primary">nscR</name>
    <name evidence="6" type="ORF">LSUE1_G001959</name>
</gene>
<dbReference type="AlphaFoldDB" id="A0A8T9CIK8"/>
<evidence type="ECO:0000256" key="2">
    <source>
        <dbReference type="ARBA" id="ARBA00022723"/>
    </source>
</evidence>
<dbReference type="InterPro" id="IPR007219">
    <property type="entry name" value="XnlR_reg_dom"/>
</dbReference>
<dbReference type="InterPro" id="IPR050613">
    <property type="entry name" value="Sec_Metabolite_Reg"/>
</dbReference>
<dbReference type="SUPFAM" id="SSF57701">
    <property type="entry name" value="Zn2/Cys6 DNA-binding domain"/>
    <property type="match status" value="1"/>
</dbReference>
<dbReference type="Pfam" id="PF00172">
    <property type="entry name" value="Zn_clus"/>
    <property type="match status" value="1"/>
</dbReference>
<organism evidence="6 7">
    <name type="scientific">Lachnellula suecica</name>
    <dbReference type="NCBI Taxonomy" id="602035"/>
    <lineage>
        <taxon>Eukaryota</taxon>
        <taxon>Fungi</taxon>
        <taxon>Dikarya</taxon>
        <taxon>Ascomycota</taxon>
        <taxon>Pezizomycotina</taxon>
        <taxon>Leotiomycetes</taxon>
        <taxon>Helotiales</taxon>
        <taxon>Lachnaceae</taxon>
        <taxon>Lachnellula</taxon>
    </lineage>
</organism>
<evidence type="ECO:0000259" key="5">
    <source>
        <dbReference type="PROSITE" id="PS50048"/>
    </source>
</evidence>
<sequence>MQRNVPIPGFPEYERKVNLTCLQCQRRKRKCDKGSPCQTCQQAGITCTAISRARLPRGRHAAQRGSGDLRQRVARLEALLSSQNSDVESRQLTPPKDDKRSPDSTWASISEQIVGIRELVDSLAGDDSGDPAIETSETDRVQRFDVLLYSDASCFVQPHVLESPPDKIVFVLLEIYFYRVDPVFKVLHSPTLRAMFNSSTLSPAEELLKFAVLYTAVNSLDEEECLQRLSLDKKALSGRLQLATEVLLSKLRLLTTSDMTVLQAFVIYLVGLRTCIGSRSVLVLLATAIRIGQCMGLDIESPHETPFKTELKRRVWYAMGILDLQATFDHGSHSAIPFGAYSGALPSNINDEDLSPDSVVPPPERYSFSEMTFCSATCDMMHYMRKVMYTPLDFDGRPLMEQTWAQRYAIVEESAQALNEKYIKHCDPKNAFQFLTKVVCEGMIVNLRLLIRRPMHRFYTKEPPPNDCFNLLEITTEILDHTLKKGKNKDFKPWAWFAWNKWYALAVLLAELCEHTEGTLVDRAWIIAEASFSRLKDMKLDTILLRSMGELMRKAQSARNSKNRIPKIDYLSISENVPLNLNFLGAESARLDYQSFQNPHRNGPSQQDNAWEELELLSWNNWESFVQDLGDPISIDSINGFY</sequence>
<dbReference type="CDD" id="cd12148">
    <property type="entry name" value="fungal_TF_MHR"/>
    <property type="match status" value="1"/>
</dbReference>
<dbReference type="PROSITE" id="PS50048">
    <property type="entry name" value="ZN2_CY6_FUNGAL_2"/>
    <property type="match status" value="1"/>
</dbReference>
<dbReference type="InterPro" id="IPR001138">
    <property type="entry name" value="Zn2Cys6_DnaBD"/>
</dbReference>
<feature type="region of interest" description="Disordered" evidence="4">
    <location>
        <begin position="84"/>
        <end position="105"/>
    </location>
</feature>
<dbReference type="GO" id="GO:0008270">
    <property type="term" value="F:zinc ion binding"/>
    <property type="evidence" value="ECO:0007669"/>
    <property type="project" value="InterPro"/>
</dbReference>
<accession>A0A8T9CIK8</accession>
<dbReference type="PANTHER" id="PTHR31001:SF50">
    <property type="entry name" value="ZN(II)2CYS6 TRANSCRIPTION FACTOR (EUROFUNG)"/>
    <property type="match status" value="1"/>
</dbReference>
<evidence type="ECO:0000313" key="7">
    <source>
        <dbReference type="Proteomes" id="UP000469558"/>
    </source>
</evidence>
<keyword evidence="7" id="KW-1185">Reference proteome</keyword>
<feature type="domain" description="Zn(2)-C6 fungal-type" evidence="5">
    <location>
        <begin position="20"/>
        <end position="49"/>
    </location>
</feature>
<dbReference type="SMART" id="SM00066">
    <property type="entry name" value="GAL4"/>
    <property type="match status" value="1"/>
</dbReference>